<dbReference type="PANTHER" id="PTHR33392">
    <property type="entry name" value="POLYISOPRENYL-TEICHOIC ACID--PEPTIDOGLYCAN TEICHOIC ACID TRANSFERASE TAGU"/>
    <property type="match status" value="1"/>
</dbReference>
<dbReference type="InterPro" id="IPR004474">
    <property type="entry name" value="LytR_CpsA_psr"/>
</dbReference>
<dbReference type="NCBIfam" id="TIGR00350">
    <property type="entry name" value="lytR_cpsA_psr"/>
    <property type="match status" value="1"/>
</dbReference>
<keyword evidence="3" id="KW-0472">Membrane</keyword>
<evidence type="ECO:0000313" key="6">
    <source>
        <dbReference type="Proteomes" id="UP000006078"/>
    </source>
</evidence>
<name>K0YEA5_9CORY</name>
<evidence type="ECO:0000313" key="5">
    <source>
        <dbReference type="EMBL" id="EJZ81596.1"/>
    </source>
</evidence>
<dbReference type="Proteomes" id="UP000006078">
    <property type="component" value="Unassembled WGS sequence"/>
</dbReference>
<dbReference type="InterPro" id="IPR050922">
    <property type="entry name" value="LytR/CpsA/Psr_CW_biosynth"/>
</dbReference>
<evidence type="ECO:0000256" key="2">
    <source>
        <dbReference type="SAM" id="MobiDB-lite"/>
    </source>
</evidence>
<dbReference type="STRING" id="29321.AAV33_07740"/>
<dbReference type="OrthoDB" id="9782542at2"/>
<feature type="compositionally biased region" description="Basic and acidic residues" evidence="2">
    <location>
        <begin position="98"/>
        <end position="130"/>
    </location>
</feature>
<feature type="compositionally biased region" description="Basic and acidic residues" evidence="2">
    <location>
        <begin position="44"/>
        <end position="57"/>
    </location>
</feature>
<feature type="compositionally biased region" description="Basic and acidic residues" evidence="2">
    <location>
        <begin position="77"/>
        <end position="89"/>
    </location>
</feature>
<feature type="transmembrane region" description="Helical" evidence="3">
    <location>
        <begin position="146"/>
        <end position="167"/>
    </location>
</feature>
<evidence type="ECO:0000256" key="3">
    <source>
        <dbReference type="SAM" id="Phobius"/>
    </source>
</evidence>
<sequence>MTPSHGRSEEDGEFLLGASGQPLRDRYGRPIRRRGPRHSGPEQAPREEAPRPPEAEPTRVLPPRNQAPKNQPPARPAETRMLADNDAPARPRQYIPSPEERRAAAREQARQRAYETRRAEPFPEEREAPRPRRRRRGGFRLPRPRGCGCTLPIVVLLVALVGLVVWGDARLTRVAYQPPEPIASTAGANWLLVGSDSREGLDEEDRARLGTGDVEGSGRTDTIMVLHLPTFGTPTLVSLPRDSYVEVPGYGMDKLNAAFAYGGPPLLTQTVEQATGLSIDHYAEIGMGGLAGVADAVGGVEICPDEPIDDPLANLSIEAGCQTLDGPDALGYVRTRATANGDLDRVERQREFFSALTDKITSPATLINPFRALPLFSRVAGSFTVGDGDHVWHLARVALAMHGGLNTETAPIATFMDTDVGNVVVWDDAAAEELFGSLR</sequence>
<accession>K0YEA5</accession>
<evidence type="ECO:0000259" key="4">
    <source>
        <dbReference type="Pfam" id="PF03816"/>
    </source>
</evidence>
<protein>
    <recommendedName>
        <fullName evidence="4">Cell envelope-related transcriptional attenuator domain-containing protein</fullName>
    </recommendedName>
</protein>
<feature type="domain" description="Cell envelope-related transcriptional attenuator" evidence="4">
    <location>
        <begin position="219"/>
        <end position="361"/>
    </location>
</feature>
<dbReference type="PATRIC" id="fig|883169.3.peg.1409"/>
<keyword evidence="3" id="KW-0812">Transmembrane</keyword>
<keyword evidence="3" id="KW-1133">Transmembrane helix</keyword>
<dbReference type="Gene3D" id="3.40.630.190">
    <property type="entry name" value="LCP protein"/>
    <property type="match status" value="1"/>
</dbReference>
<dbReference type="eggNOG" id="COG1316">
    <property type="taxonomic scope" value="Bacteria"/>
</dbReference>
<dbReference type="PANTHER" id="PTHR33392:SF6">
    <property type="entry name" value="POLYISOPRENYL-TEICHOIC ACID--PEPTIDOGLYCAN TEICHOIC ACID TRANSFERASE TAGU"/>
    <property type="match status" value="1"/>
</dbReference>
<comment type="similarity">
    <text evidence="1">Belongs to the LytR/CpsA/Psr (LCP) family.</text>
</comment>
<organism evidence="5 6">
    <name type="scientific">Corynebacterium otitidis ATCC 51513</name>
    <dbReference type="NCBI Taxonomy" id="883169"/>
    <lineage>
        <taxon>Bacteria</taxon>
        <taxon>Bacillati</taxon>
        <taxon>Actinomycetota</taxon>
        <taxon>Actinomycetes</taxon>
        <taxon>Mycobacteriales</taxon>
        <taxon>Corynebacteriaceae</taxon>
        <taxon>Corynebacterium</taxon>
    </lineage>
</organism>
<evidence type="ECO:0000256" key="1">
    <source>
        <dbReference type="ARBA" id="ARBA00006068"/>
    </source>
</evidence>
<dbReference type="EMBL" id="AHAE01000070">
    <property type="protein sequence ID" value="EJZ81596.1"/>
    <property type="molecule type" value="Genomic_DNA"/>
</dbReference>
<dbReference type="Pfam" id="PF03816">
    <property type="entry name" value="LytR_cpsA_psr"/>
    <property type="match status" value="1"/>
</dbReference>
<gene>
    <name evidence="5" type="ORF">HMPREF9719_01463</name>
</gene>
<feature type="region of interest" description="Disordered" evidence="2">
    <location>
        <begin position="1"/>
        <end position="142"/>
    </location>
</feature>
<reference evidence="5 6" key="1">
    <citation type="submission" date="2012-08" db="EMBL/GenBank/DDBJ databases">
        <title>The Genome Sequence of Turicella otitidis ATCC 51513.</title>
        <authorList>
            <consortium name="The Broad Institute Genome Sequencing Platform"/>
            <person name="Earl A."/>
            <person name="Ward D."/>
            <person name="Feldgarden M."/>
            <person name="Gevers D."/>
            <person name="Huys G."/>
            <person name="Walker B."/>
            <person name="Young S.K."/>
            <person name="Zeng Q."/>
            <person name="Gargeya S."/>
            <person name="Fitzgerald M."/>
            <person name="Haas B."/>
            <person name="Abouelleil A."/>
            <person name="Alvarado L."/>
            <person name="Arachchi H.M."/>
            <person name="Berlin A.M."/>
            <person name="Chapman S.B."/>
            <person name="Goldberg J."/>
            <person name="Griggs A."/>
            <person name="Gujja S."/>
            <person name="Hansen M."/>
            <person name="Howarth C."/>
            <person name="Imamovic A."/>
            <person name="Larimer J."/>
            <person name="McCowen C."/>
            <person name="Montmayeur A."/>
            <person name="Murphy C."/>
            <person name="Neiman D."/>
            <person name="Pearson M."/>
            <person name="Priest M."/>
            <person name="Roberts A."/>
            <person name="Saif S."/>
            <person name="Shea T."/>
            <person name="Sisk P."/>
            <person name="Sykes S."/>
            <person name="Wortman J."/>
            <person name="Nusbaum C."/>
            <person name="Birren B."/>
        </authorList>
    </citation>
    <scope>NUCLEOTIDE SEQUENCE [LARGE SCALE GENOMIC DNA]</scope>
    <source>
        <strain evidence="5 6">ATCC 51513</strain>
    </source>
</reference>
<keyword evidence="6" id="KW-1185">Reference proteome</keyword>
<dbReference type="HOGENOM" id="CLU_016455_0_1_11"/>
<dbReference type="AlphaFoldDB" id="K0YEA5"/>
<dbReference type="RefSeq" id="WP_004601353.1">
    <property type="nucleotide sequence ID" value="NZ_JH815194.1"/>
</dbReference>
<comment type="caution">
    <text evidence="5">The sequence shown here is derived from an EMBL/GenBank/DDBJ whole genome shotgun (WGS) entry which is preliminary data.</text>
</comment>
<proteinExistence type="inferred from homology"/>